<keyword evidence="17" id="KW-1185">Reference proteome</keyword>
<dbReference type="PANTHER" id="PTHR12989">
    <property type="entry name" value="ALPHA-1,2-GLUCOSYLTRANSFERASE ALG10"/>
    <property type="match status" value="1"/>
</dbReference>
<organism evidence="16 17">
    <name type="scientific">[Torrubiella] hemipterigena</name>
    <dbReference type="NCBI Taxonomy" id="1531966"/>
    <lineage>
        <taxon>Eukaryota</taxon>
        <taxon>Fungi</taxon>
        <taxon>Dikarya</taxon>
        <taxon>Ascomycota</taxon>
        <taxon>Pezizomycotina</taxon>
        <taxon>Sordariomycetes</taxon>
        <taxon>Hypocreomycetidae</taxon>
        <taxon>Hypocreales</taxon>
        <taxon>Clavicipitaceae</taxon>
        <taxon>Clavicipitaceae incertae sedis</taxon>
        <taxon>'Torrubiella' clade</taxon>
    </lineage>
</organism>
<dbReference type="InterPro" id="IPR016900">
    <property type="entry name" value="Alg10"/>
</dbReference>
<dbReference type="PANTHER" id="PTHR12989:SF10">
    <property type="entry name" value="DOL-P-GLC:GLC(2)MAN(9)GLCNAC(2)-PP-DOL ALPHA-1,2-GLUCOSYLTRANSFERASE-RELATED"/>
    <property type="match status" value="1"/>
</dbReference>
<gene>
    <name evidence="16" type="ORF">VHEMI01561</name>
</gene>
<evidence type="ECO:0000256" key="7">
    <source>
        <dbReference type="ARBA" id="ARBA00022679"/>
    </source>
</evidence>
<dbReference type="UniPathway" id="UPA00378"/>
<keyword evidence="10 15" id="KW-1133">Transmembrane helix</keyword>
<evidence type="ECO:0000256" key="2">
    <source>
        <dbReference type="ARBA" id="ARBA00004922"/>
    </source>
</evidence>
<feature type="transmembrane region" description="Helical" evidence="15">
    <location>
        <begin position="571"/>
        <end position="591"/>
    </location>
</feature>
<feature type="transmembrane region" description="Helical" evidence="15">
    <location>
        <begin position="292"/>
        <end position="311"/>
    </location>
</feature>
<evidence type="ECO:0000256" key="9">
    <source>
        <dbReference type="ARBA" id="ARBA00022824"/>
    </source>
</evidence>
<feature type="transmembrane region" description="Helical" evidence="15">
    <location>
        <begin position="16"/>
        <end position="33"/>
    </location>
</feature>
<feature type="transmembrane region" description="Helical" evidence="15">
    <location>
        <begin position="541"/>
        <end position="559"/>
    </location>
</feature>
<dbReference type="AlphaFoldDB" id="A0A0A1T5Q5"/>
<feature type="transmembrane region" description="Helical" evidence="15">
    <location>
        <begin position="123"/>
        <end position="147"/>
    </location>
</feature>
<dbReference type="STRING" id="1531966.A0A0A1T5Q5"/>
<evidence type="ECO:0000256" key="10">
    <source>
        <dbReference type="ARBA" id="ARBA00022989"/>
    </source>
</evidence>
<keyword evidence="8 15" id="KW-0812">Transmembrane</keyword>
<evidence type="ECO:0000313" key="16">
    <source>
        <dbReference type="EMBL" id="CEJ81440.1"/>
    </source>
</evidence>
<protein>
    <recommendedName>
        <fullName evidence="5">Dol-P-Glc:Glc(2)Man(9)GlcNAc(2)-PP-Dol alpha-1,2-glucosyltransferase</fullName>
        <ecNumber evidence="4">2.4.1.256</ecNumber>
    </recommendedName>
    <alternativeName>
        <fullName evidence="12">Asparagine-linked glycosylation protein 10</fullName>
    </alternativeName>
</protein>
<evidence type="ECO:0000256" key="13">
    <source>
        <dbReference type="ARBA" id="ARBA00044727"/>
    </source>
</evidence>
<reference evidence="16 17" key="1">
    <citation type="journal article" date="2015" name="Genome Announc.">
        <title>Draft Genome Sequence and Gene Annotation of the Entomopathogenic Fungus Verticillium hemipterigenum.</title>
        <authorList>
            <person name="Horn F."/>
            <person name="Habel A."/>
            <person name="Scharf D.H."/>
            <person name="Dworschak J."/>
            <person name="Brakhage A.A."/>
            <person name="Guthke R."/>
            <person name="Hertweck C."/>
            <person name="Linde J."/>
        </authorList>
    </citation>
    <scope>NUCLEOTIDE SEQUENCE [LARGE SCALE GENOMIC DNA]</scope>
</reference>
<comment type="catalytic activity">
    <reaction evidence="14">
        <text>an alpha-D-Glc-(1-&gt;3)-alpha-D-Glc-(1-&gt;3)-alpha-D-Man-(1-&gt;2)-alpha-D-Man-(1-&gt;2)-alpha-D-Man-(1-&gt;3)-[alpha-D-Man-(1-&gt;2)-alpha-D-Man-(1-&gt;3)-[alpha-D-Man-(1-&gt;2)-alpha-D-Man-(1-&gt;6)]-alpha-D-Man-(1-&gt;6)]-beta-D-Man-(1-&gt;4)-beta-D-GlcNAc-(1-&gt;4)-alpha-D-GlcNAc-diphospho-di-trans,poly-cis-dolichol + a di-trans,poly-cis-dolichyl beta-D-glucosyl phosphate = a alpha-D-Glc-(1-&gt;2)-alpha-D-Glc-(1-&gt;3)-alpha-D-Glc-(1-&gt;3)-alpha-D-Man-(1-&gt;2)-alpha-D-Man-(1-&gt;2)-alpha-D-Man-(1-&gt;3)-[alpha-D-Man-(1-&gt;2)-alpha-D-Man-(1-&gt;3)-[alpha-D-Man-(1-&gt;2)-alpha-D-Man-(1-&gt;6)]-alpha-D-Man-(1-&gt;6)]-beta-D-Man-(1-&gt;4)-beta-D-GlcNAc-(1-&gt;4)-alpha-D-GlcNAc-diphospho-di-trans,poly-cis-dolichol + a di-trans,poly-cis-dolichyl phosphate + H(+)</text>
        <dbReference type="Rhea" id="RHEA:29543"/>
        <dbReference type="Rhea" id="RHEA-COMP:19498"/>
        <dbReference type="Rhea" id="RHEA-COMP:19502"/>
        <dbReference type="Rhea" id="RHEA-COMP:19512"/>
        <dbReference type="Rhea" id="RHEA-COMP:19522"/>
        <dbReference type="ChEBI" id="CHEBI:15378"/>
        <dbReference type="ChEBI" id="CHEBI:57525"/>
        <dbReference type="ChEBI" id="CHEBI:57683"/>
        <dbReference type="ChEBI" id="CHEBI:132522"/>
        <dbReference type="ChEBI" id="CHEBI:132523"/>
        <dbReference type="EC" id="2.4.1.256"/>
    </reaction>
    <physiologicalReaction direction="left-to-right" evidence="14">
        <dbReference type="Rhea" id="RHEA:29544"/>
    </physiologicalReaction>
</comment>
<evidence type="ECO:0000256" key="3">
    <source>
        <dbReference type="ARBA" id="ARBA00010600"/>
    </source>
</evidence>
<feature type="transmembrane region" description="Helical" evidence="15">
    <location>
        <begin position="159"/>
        <end position="176"/>
    </location>
</feature>
<evidence type="ECO:0000256" key="12">
    <source>
        <dbReference type="ARBA" id="ARBA00032069"/>
    </source>
</evidence>
<evidence type="ECO:0000313" key="17">
    <source>
        <dbReference type="Proteomes" id="UP000039046"/>
    </source>
</evidence>
<dbReference type="GO" id="GO:0106073">
    <property type="term" value="F:dolichyl pyrophosphate Glc2Man9GlcNAc2 alpha-1,2-glucosyltransferase activity"/>
    <property type="evidence" value="ECO:0007669"/>
    <property type="project" value="UniProtKB-EC"/>
</dbReference>
<proteinExistence type="inferred from homology"/>
<evidence type="ECO:0000256" key="15">
    <source>
        <dbReference type="SAM" id="Phobius"/>
    </source>
</evidence>
<evidence type="ECO:0000256" key="14">
    <source>
        <dbReference type="ARBA" id="ARBA00048064"/>
    </source>
</evidence>
<dbReference type="EMBL" id="CDHN01000001">
    <property type="protein sequence ID" value="CEJ81440.1"/>
    <property type="molecule type" value="Genomic_DNA"/>
</dbReference>
<dbReference type="HOGENOM" id="CLU_017053_0_0_1"/>
<comment type="function">
    <text evidence="13">Dol-P-Glc:Glc(2)Man(9)GlcNAc(2)-PP-Dol alpha-1,2-glucosyltransferase that operates in the biosynthetic pathway of dolichol-linked oligosaccharides, the glycan precursors employed in protein asparagine (N)-glycosylation. The assembly of dolichol-linked oligosaccharides begins on the cytosolic side of the endoplasmic reticulum membrane and finishes in its lumen. The sequential addition of sugars to dolichol pyrophosphate produces dolichol-linked oligosaccharides containing fourteen sugars, including two GlcNAcs, nine mannoses and three glucoses. Once assembled, the oligosaccharide is transferred from the lipid to nascent proteins by oligosaccharyltransferases. In the lumen of the endoplasmic reticulum, adds the third and last glucose residue from dolichyl phosphate glucose (Dol-P-Glc) onto the lipid-linked oligosaccharide intermediate Glc(2)Man(9)GlcNAc(2)-PP-Dol to produce Glc(3)Man(9)GlcNAc(2)-PP-Dol.</text>
</comment>
<dbReference type="OrthoDB" id="4769at2759"/>
<evidence type="ECO:0000256" key="5">
    <source>
        <dbReference type="ARBA" id="ARBA00018512"/>
    </source>
</evidence>
<keyword evidence="11 15" id="KW-0472">Membrane</keyword>
<feature type="transmembrane region" description="Helical" evidence="15">
    <location>
        <begin position="416"/>
        <end position="439"/>
    </location>
</feature>
<feature type="transmembrane region" description="Helical" evidence="15">
    <location>
        <begin position="182"/>
        <end position="200"/>
    </location>
</feature>
<evidence type="ECO:0000256" key="6">
    <source>
        <dbReference type="ARBA" id="ARBA00022676"/>
    </source>
</evidence>
<sequence length="649" mass="73544">MAAVAIADVAPLLQEYAVSAASCLALMFAYVAWNRASSDSLHFVSGMLVPVLSWGWLGLVSRIVPEPYLDEIFHIPQAQKYCQGKYLEWDDKITTPPGLYFVSIGMKKVADLIDPNGLHCDPWFLRMTNVAGLCLISQVVMLCRTYLEKRPGTFYKEMSIYAIHTSFNVAMFPLLFFFSGLYYTDVLSTLVVLLSFINHIMRVRHSVSGILSDLTTVVLGLVTLWFRQTNVFWVVVFMGGLEAVHAIKSIAPKRVEQPVVRTLSEQLKFFAWQYSLGEVHDLSLSKAYPDDMLFTVISLAIAVVCNPIRVIRQIWPYVFVLGSFAGFVYWNGSVVLGDKSNHVATIHFAQLLYIWPFFAFFSWPLLLPGLLRPFQVAAYFFPGNASTKPKAAPTTDKSFFLRAVAGFFNYRILWPYYLVGTAVASFLVVKFNTIIHPFTLADNRHYMFYIFRYTIRRSEMHRILLILPYTLARWLVWDGLGGFKDWTDTALSADESVNYPFWIATDASKHQMPQAKQDTKAEKTITVEDAPNAATTVTTSTALIFLLATALSLVTAPLVEPRYFIIPWVMWRILLPSWSIPLTGTLSEIPMVHLLADALGGYDPRLVLETLWYLAISAVTGYIFLFKGYVWKAEDGTILEGGQLQRFMW</sequence>
<feature type="transmembrane region" description="Helical" evidence="15">
    <location>
        <begin position="40"/>
        <end position="59"/>
    </location>
</feature>
<evidence type="ECO:0000256" key="4">
    <source>
        <dbReference type="ARBA" id="ARBA00011967"/>
    </source>
</evidence>
<dbReference type="EC" id="2.4.1.256" evidence="4"/>
<dbReference type="Pfam" id="PF04922">
    <property type="entry name" value="DIE2_ALG10"/>
    <property type="match status" value="1"/>
</dbReference>
<evidence type="ECO:0000256" key="8">
    <source>
        <dbReference type="ARBA" id="ARBA00022692"/>
    </source>
</evidence>
<dbReference type="Proteomes" id="UP000039046">
    <property type="component" value="Unassembled WGS sequence"/>
</dbReference>
<name>A0A0A1T5Q5_9HYPO</name>
<keyword evidence="6" id="KW-0328">Glycosyltransferase</keyword>
<comment type="similarity">
    <text evidence="3">Belongs to the ALG10 glucosyltransferase family.</text>
</comment>
<dbReference type="GO" id="GO:0006488">
    <property type="term" value="P:dolichol-linked oligosaccharide biosynthetic process"/>
    <property type="evidence" value="ECO:0007669"/>
    <property type="project" value="InterPro"/>
</dbReference>
<comment type="subcellular location">
    <subcellularLocation>
        <location evidence="1">Endoplasmic reticulum membrane</location>
        <topology evidence="1">Multi-pass membrane protein</topology>
    </subcellularLocation>
</comment>
<feature type="transmembrane region" description="Helical" evidence="15">
    <location>
        <begin position="348"/>
        <end position="366"/>
    </location>
</feature>
<dbReference type="GO" id="GO:0005789">
    <property type="term" value="C:endoplasmic reticulum membrane"/>
    <property type="evidence" value="ECO:0007669"/>
    <property type="project" value="UniProtKB-SubCell"/>
</dbReference>
<accession>A0A0A1T5Q5</accession>
<evidence type="ECO:0000256" key="11">
    <source>
        <dbReference type="ARBA" id="ARBA00023136"/>
    </source>
</evidence>
<keyword evidence="9" id="KW-0256">Endoplasmic reticulum</keyword>
<feature type="transmembrane region" description="Helical" evidence="15">
    <location>
        <begin position="611"/>
        <end position="630"/>
    </location>
</feature>
<evidence type="ECO:0000256" key="1">
    <source>
        <dbReference type="ARBA" id="ARBA00004477"/>
    </source>
</evidence>
<keyword evidence="7" id="KW-0808">Transferase</keyword>
<feature type="transmembrane region" description="Helical" evidence="15">
    <location>
        <begin position="317"/>
        <end position="336"/>
    </location>
</feature>
<comment type="pathway">
    <text evidence="2">Protein modification; protein glycosylation.</text>
</comment>
<feature type="transmembrane region" description="Helical" evidence="15">
    <location>
        <begin position="207"/>
        <end position="226"/>
    </location>
</feature>